<dbReference type="InterPro" id="IPR045357">
    <property type="entry name" value="Aminopeptidase_N-like_N"/>
</dbReference>
<dbReference type="PANTHER" id="PTHR11533">
    <property type="entry name" value="PROTEASE M1 ZINC METALLOPROTEASE"/>
    <property type="match status" value="1"/>
</dbReference>
<dbReference type="GO" id="GO:0006508">
    <property type="term" value="P:proteolysis"/>
    <property type="evidence" value="ECO:0007669"/>
    <property type="project" value="TreeGrafter"/>
</dbReference>
<dbReference type="InterPro" id="IPR050344">
    <property type="entry name" value="Peptidase_M1_aminopeptidases"/>
</dbReference>
<dbReference type="GO" id="GO:0042277">
    <property type="term" value="F:peptide binding"/>
    <property type="evidence" value="ECO:0007669"/>
    <property type="project" value="TreeGrafter"/>
</dbReference>
<evidence type="ECO:0000313" key="4">
    <source>
        <dbReference type="Proteomes" id="UP000272942"/>
    </source>
</evidence>
<dbReference type="GO" id="GO:0008270">
    <property type="term" value="F:zinc ion binding"/>
    <property type="evidence" value="ECO:0007669"/>
    <property type="project" value="InterPro"/>
</dbReference>
<dbReference type="PANTHER" id="PTHR11533:SF294">
    <property type="entry name" value="THYROTROPIN-RELEASING HORMONE-DEGRADING ECTOENZYME"/>
    <property type="match status" value="1"/>
</dbReference>
<dbReference type="GO" id="GO:0070006">
    <property type="term" value="F:metalloaminopeptidase activity"/>
    <property type="evidence" value="ECO:0007669"/>
    <property type="project" value="TreeGrafter"/>
</dbReference>
<evidence type="ECO:0000313" key="3">
    <source>
        <dbReference type="EMBL" id="VDP87806.1"/>
    </source>
</evidence>
<evidence type="ECO:0000259" key="2">
    <source>
        <dbReference type="Pfam" id="PF17900"/>
    </source>
</evidence>
<evidence type="ECO:0000313" key="5">
    <source>
        <dbReference type="WBParaSite" id="ECPE_0001094301-mRNA-1"/>
    </source>
</evidence>
<feature type="domain" description="Aminopeptidase N-like N-terminal" evidence="2">
    <location>
        <begin position="21"/>
        <end position="152"/>
    </location>
</feature>
<evidence type="ECO:0000259" key="1">
    <source>
        <dbReference type="Pfam" id="PF01433"/>
    </source>
</evidence>
<dbReference type="Proteomes" id="UP000272942">
    <property type="component" value="Unassembled WGS sequence"/>
</dbReference>
<dbReference type="Gene3D" id="1.10.390.10">
    <property type="entry name" value="Neutral Protease Domain 2"/>
    <property type="match status" value="1"/>
</dbReference>
<dbReference type="Pfam" id="PF01433">
    <property type="entry name" value="Peptidase_M1"/>
    <property type="match status" value="1"/>
</dbReference>
<dbReference type="AlphaFoldDB" id="A0A183AVC4"/>
<keyword evidence="4" id="KW-1185">Reference proteome</keyword>
<proteinExistence type="predicted"/>
<dbReference type="Gene3D" id="2.60.40.1730">
    <property type="entry name" value="tricorn interacting facor f3 domain"/>
    <property type="match status" value="2"/>
</dbReference>
<dbReference type="InterPro" id="IPR014782">
    <property type="entry name" value="Peptidase_M1_dom"/>
</dbReference>
<reference evidence="5" key="1">
    <citation type="submission" date="2016-06" db="UniProtKB">
        <authorList>
            <consortium name="WormBaseParasite"/>
        </authorList>
    </citation>
    <scope>IDENTIFICATION</scope>
</reference>
<protein>
    <submittedName>
        <fullName evidence="5">Peptidase_M1 domain-containing protein</fullName>
    </submittedName>
</protein>
<sequence length="301" mass="34205">MQAELRRTQSKNVRLPYTVLPRFYNLRLQVHLNTGDPSDFFFNGSAKIRIQCMNATRELFIHAYSTLNVSVKQIALTQLFSNESESNPLGIRNISYNEDLQWYQIVLDEELQTDAYYILRFDAFRSALTKELKGWYLSSYFENGVKKYADVTLLRQKPYHSLSNMGLRESIPLENDWVADVFEPTVNTSTYLLAFVVSQFAHMTGKDSKGRNVSFIRAIASRPALDMIAVPDFAAGAMENWGLMIYREATMLWDPKTGTASSQQKVASVISHEIAHQCITPADISMVATVTIDMVTAPEQK</sequence>
<dbReference type="SUPFAM" id="SSF55486">
    <property type="entry name" value="Metalloproteases ('zincins'), catalytic domain"/>
    <property type="match status" value="1"/>
</dbReference>
<accession>A0A183AVC4</accession>
<dbReference type="GO" id="GO:0005737">
    <property type="term" value="C:cytoplasm"/>
    <property type="evidence" value="ECO:0007669"/>
    <property type="project" value="TreeGrafter"/>
</dbReference>
<name>A0A183AVC4_9TREM</name>
<feature type="domain" description="Peptidase M1 membrane alanine aminopeptidase" evidence="1">
    <location>
        <begin position="223"/>
        <end position="277"/>
    </location>
</feature>
<dbReference type="OrthoDB" id="10031169at2759"/>
<dbReference type="GO" id="GO:0043171">
    <property type="term" value="P:peptide catabolic process"/>
    <property type="evidence" value="ECO:0007669"/>
    <property type="project" value="TreeGrafter"/>
</dbReference>
<reference evidence="3 4" key="2">
    <citation type="submission" date="2018-11" db="EMBL/GenBank/DDBJ databases">
        <authorList>
            <consortium name="Pathogen Informatics"/>
        </authorList>
    </citation>
    <scope>NUCLEOTIDE SEQUENCE [LARGE SCALE GENOMIC DNA]</scope>
    <source>
        <strain evidence="3 4">Egypt</strain>
    </source>
</reference>
<dbReference type="Pfam" id="PF17900">
    <property type="entry name" value="Peptidase_M1_N"/>
    <property type="match status" value="1"/>
</dbReference>
<dbReference type="GO" id="GO:0005615">
    <property type="term" value="C:extracellular space"/>
    <property type="evidence" value="ECO:0007669"/>
    <property type="project" value="TreeGrafter"/>
</dbReference>
<dbReference type="EMBL" id="UZAN01049895">
    <property type="protein sequence ID" value="VDP87806.1"/>
    <property type="molecule type" value="Genomic_DNA"/>
</dbReference>
<dbReference type="WBParaSite" id="ECPE_0001094301-mRNA-1">
    <property type="protein sequence ID" value="ECPE_0001094301-mRNA-1"/>
    <property type="gene ID" value="ECPE_0001094301"/>
</dbReference>
<dbReference type="GO" id="GO:0016020">
    <property type="term" value="C:membrane"/>
    <property type="evidence" value="ECO:0007669"/>
    <property type="project" value="TreeGrafter"/>
</dbReference>
<dbReference type="SUPFAM" id="SSF63737">
    <property type="entry name" value="Leukotriene A4 hydrolase N-terminal domain"/>
    <property type="match status" value="1"/>
</dbReference>
<dbReference type="InterPro" id="IPR042097">
    <property type="entry name" value="Aminopeptidase_N-like_N_sf"/>
</dbReference>
<gene>
    <name evidence="3" type="ORF">ECPE_LOCUS10909</name>
</gene>
<dbReference type="InterPro" id="IPR027268">
    <property type="entry name" value="Peptidase_M4/M1_CTD_sf"/>
</dbReference>
<organism evidence="5">
    <name type="scientific">Echinostoma caproni</name>
    <dbReference type="NCBI Taxonomy" id="27848"/>
    <lineage>
        <taxon>Eukaryota</taxon>
        <taxon>Metazoa</taxon>
        <taxon>Spiralia</taxon>
        <taxon>Lophotrochozoa</taxon>
        <taxon>Platyhelminthes</taxon>
        <taxon>Trematoda</taxon>
        <taxon>Digenea</taxon>
        <taxon>Plagiorchiida</taxon>
        <taxon>Echinostomata</taxon>
        <taxon>Echinostomatoidea</taxon>
        <taxon>Echinostomatidae</taxon>
        <taxon>Echinostoma</taxon>
    </lineage>
</organism>